<dbReference type="InterPro" id="IPR051091">
    <property type="entry name" value="O-Glucosyltr/Glycosyltrsf_90"/>
</dbReference>
<gene>
    <name evidence="10" type="ORF">GBAR_LOCUS11809</name>
</gene>
<evidence type="ECO:0000259" key="9">
    <source>
        <dbReference type="SMART" id="SM00672"/>
    </source>
</evidence>
<keyword evidence="3" id="KW-0732">Signal</keyword>
<protein>
    <submittedName>
        <fullName evidence="10">Protein O-glucosyltransferase 2</fullName>
    </submittedName>
</protein>
<dbReference type="PANTHER" id="PTHR12203">
    <property type="entry name" value="KDEL LYS-ASP-GLU-LEU CONTAINING - RELATED"/>
    <property type="match status" value="1"/>
</dbReference>
<dbReference type="SUPFAM" id="SSF81296">
    <property type="entry name" value="E set domains"/>
    <property type="match status" value="1"/>
</dbReference>
<dbReference type="InterPro" id="IPR006598">
    <property type="entry name" value="CAP10"/>
</dbReference>
<dbReference type="PANTHER" id="PTHR12203:SF122">
    <property type="entry name" value="GLYCOSYL TRANSFERASE CAP10 DOMAIN-CONTAINING PROTEIN"/>
    <property type="match status" value="1"/>
</dbReference>
<dbReference type="InterPro" id="IPR014756">
    <property type="entry name" value="Ig_E-set"/>
</dbReference>
<dbReference type="AlphaFoldDB" id="A0AA35S072"/>
<evidence type="ECO:0000256" key="5">
    <source>
        <dbReference type="ARBA" id="ARBA00023180"/>
    </source>
</evidence>
<evidence type="ECO:0000256" key="8">
    <source>
        <dbReference type="ARBA" id="ARBA00049246"/>
    </source>
</evidence>
<dbReference type="Pfam" id="PF00630">
    <property type="entry name" value="Filamin"/>
    <property type="match status" value="1"/>
</dbReference>
<keyword evidence="2" id="KW-0328">Glycosyltransferase</keyword>
<accession>A0AA35S072</accession>
<comment type="caution">
    <text evidence="10">The sequence shown here is derived from an EMBL/GenBank/DDBJ whole genome shotgun (WGS) entry which is preliminary data.</text>
</comment>
<dbReference type="GO" id="GO:0046527">
    <property type="term" value="F:glucosyltransferase activity"/>
    <property type="evidence" value="ECO:0007669"/>
    <property type="project" value="TreeGrafter"/>
</dbReference>
<keyword evidence="4" id="KW-0256">Endoplasmic reticulum</keyword>
<reference evidence="10" key="1">
    <citation type="submission" date="2023-03" db="EMBL/GenBank/DDBJ databases">
        <authorList>
            <person name="Steffen K."/>
            <person name="Cardenas P."/>
        </authorList>
    </citation>
    <scope>NUCLEOTIDE SEQUENCE</scope>
</reference>
<dbReference type="Gene3D" id="2.60.40.10">
    <property type="entry name" value="Immunoglobulins"/>
    <property type="match status" value="1"/>
</dbReference>
<dbReference type="Pfam" id="PF05686">
    <property type="entry name" value="Glyco_transf_90"/>
    <property type="match status" value="1"/>
</dbReference>
<comment type="catalytic activity">
    <reaction evidence="7">
        <text>L-seryl-[EGF-like domain protein] + UDP-alpha-D-xylose = 3-O-(beta-D-xylosyl)-L-seryl-[EGF-like domain protein] + UDP + H(+)</text>
        <dbReference type="Rhea" id="RHEA:62016"/>
        <dbReference type="Rhea" id="RHEA-COMP:16010"/>
        <dbReference type="Rhea" id="RHEA-COMP:16011"/>
        <dbReference type="ChEBI" id="CHEBI:15378"/>
        <dbReference type="ChEBI" id="CHEBI:29999"/>
        <dbReference type="ChEBI" id="CHEBI:57632"/>
        <dbReference type="ChEBI" id="CHEBI:58223"/>
        <dbReference type="ChEBI" id="CHEBI:132085"/>
    </reaction>
</comment>
<organism evidence="10 11">
    <name type="scientific">Geodia barretti</name>
    <name type="common">Barrett's horny sponge</name>
    <dbReference type="NCBI Taxonomy" id="519541"/>
    <lineage>
        <taxon>Eukaryota</taxon>
        <taxon>Metazoa</taxon>
        <taxon>Porifera</taxon>
        <taxon>Demospongiae</taxon>
        <taxon>Heteroscleromorpha</taxon>
        <taxon>Tetractinellida</taxon>
        <taxon>Astrophorina</taxon>
        <taxon>Geodiidae</taxon>
        <taxon>Geodia</taxon>
    </lineage>
</organism>
<evidence type="ECO:0000256" key="2">
    <source>
        <dbReference type="ARBA" id="ARBA00022676"/>
    </source>
</evidence>
<comment type="pathway">
    <text evidence="6">Protein modification.</text>
</comment>
<dbReference type="InterPro" id="IPR013783">
    <property type="entry name" value="Ig-like_fold"/>
</dbReference>
<proteinExistence type="inferred from homology"/>
<evidence type="ECO:0000313" key="11">
    <source>
        <dbReference type="Proteomes" id="UP001174909"/>
    </source>
</evidence>
<keyword evidence="5" id="KW-0325">Glycoprotein</keyword>
<dbReference type="GO" id="GO:0012505">
    <property type="term" value="C:endomembrane system"/>
    <property type="evidence" value="ECO:0007669"/>
    <property type="project" value="TreeGrafter"/>
</dbReference>
<keyword evidence="2" id="KW-0808">Transferase</keyword>
<comment type="catalytic activity">
    <reaction evidence="8">
        <text>L-seryl-[EGF-like domain protein] + UDP-alpha-D-glucose = 3-O-(beta-D-glucosyl)-L-seryl-[EGF-like domain protein] + UDP + H(+)</text>
        <dbReference type="Rhea" id="RHEA:58116"/>
        <dbReference type="Rhea" id="RHEA-COMP:14610"/>
        <dbReference type="Rhea" id="RHEA-COMP:16010"/>
        <dbReference type="ChEBI" id="CHEBI:15378"/>
        <dbReference type="ChEBI" id="CHEBI:29999"/>
        <dbReference type="ChEBI" id="CHEBI:58223"/>
        <dbReference type="ChEBI" id="CHEBI:58885"/>
        <dbReference type="ChEBI" id="CHEBI:140576"/>
    </reaction>
</comment>
<dbReference type="EMBL" id="CASHTH010001769">
    <property type="protein sequence ID" value="CAI8019667.1"/>
    <property type="molecule type" value="Genomic_DNA"/>
</dbReference>
<sequence length="461" mass="52954">MRMRVLAARFVMVKKWSFCASFGPPLVALGALFVSLRGCGAAPALSLTRTRIYGPGIHPKRCSLPINYFYIQAVDTDGNNYRDVTEATFEVSYETDDAGSNNRVRRRQEVLNLRDGLILHQFRIYHDYHSLAISVTHRGKHVAGSPYHVSPVLHEDCACPLRSLDEWTRDFDCPDTDPQILEDLEPFREDGINVTNLYDRGGELFPRHSFIHYSIVDGKVYAQSFGSITGFKFMSDMFLLSMANKMRLPDMELVVNLGDWPLDKAARMPLFPVFSWCGSPDTRDIIWPTWDIMKSTVMGLERVSLTTLSVQKTRGEAWETREPRAFFRGRDSNRERLDLVRLHRNETELFDVALTNWFFFTKEYSEEVYGPKAKHVSFHDFFKARAMPAMPTIIPHDNLLPELSTATDSQTPQPLLRADSRDNRLSIQGWSPSSLIHLRLLHNLPELRSTRRHAQGDRDEL</sequence>
<dbReference type="InterPro" id="IPR017868">
    <property type="entry name" value="Filamin/ABP280_repeat-like"/>
</dbReference>
<dbReference type="Proteomes" id="UP001174909">
    <property type="component" value="Unassembled WGS sequence"/>
</dbReference>
<feature type="domain" description="Glycosyl transferase CAP10" evidence="9">
    <location>
        <begin position="247"/>
        <end position="450"/>
    </location>
</feature>
<comment type="similarity">
    <text evidence="1">Belongs to the KDELC family.</text>
</comment>
<evidence type="ECO:0000256" key="1">
    <source>
        <dbReference type="ARBA" id="ARBA00006063"/>
    </source>
</evidence>
<keyword evidence="11" id="KW-1185">Reference proteome</keyword>
<evidence type="ECO:0000256" key="3">
    <source>
        <dbReference type="ARBA" id="ARBA00022729"/>
    </source>
</evidence>
<evidence type="ECO:0000256" key="6">
    <source>
        <dbReference type="ARBA" id="ARBA00043952"/>
    </source>
</evidence>
<evidence type="ECO:0000313" key="10">
    <source>
        <dbReference type="EMBL" id="CAI8019667.1"/>
    </source>
</evidence>
<evidence type="ECO:0000256" key="7">
    <source>
        <dbReference type="ARBA" id="ARBA00047553"/>
    </source>
</evidence>
<evidence type="ECO:0000256" key="4">
    <source>
        <dbReference type="ARBA" id="ARBA00022824"/>
    </source>
</evidence>
<dbReference type="SMART" id="SM00672">
    <property type="entry name" value="CAP10"/>
    <property type="match status" value="1"/>
</dbReference>
<name>A0AA35S072_GEOBA</name>